<feature type="region of interest" description="Disordered" evidence="1">
    <location>
        <begin position="72"/>
        <end position="91"/>
    </location>
</feature>
<dbReference type="AlphaFoldDB" id="A0A4X2KC63"/>
<evidence type="ECO:0000313" key="2">
    <source>
        <dbReference type="Ensembl" id="ENSVURP00010006907.1"/>
    </source>
</evidence>
<sequence length="91" mass="10096">MAYPSSDLETVVRRALWSQPRPWRTSCEVKPQSGRNLGKGAEKSNGKEEEYSSDSGSKEGEDKRKCNPVIEKVLDVNSNPSSPSIAKCQRI</sequence>
<reference evidence="3" key="1">
    <citation type="submission" date="2018-12" db="EMBL/GenBank/DDBJ databases">
        <authorList>
            <person name="Yazar S."/>
        </authorList>
    </citation>
    <scope>NUCLEOTIDE SEQUENCE [LARGE SCALE GENOMIC DNA]</scope>
</reference>
<protein>
    <submittedName>
        <fullName evidence="2">Uncharacterized protein</fullName>
    </submittedName>
</protein>
<dbReference type="Ensembl" id="ENSVURT00010002786.1">
    <property type="protein sequence ID" value="ENSVURP00010002449.1"/>
    <property type="gene ID" value="ENSVURG00010002009.1"/>
</dbReference>
<name>A0A4X2KC63_VOMUR</name>
<organism evidence="2 3">
    <name type="scientific">Vombatus ursinus</name>
    <name type="common">Common wombat</name>
    <dbReference type="NCBI Taxonomy" id="29139"/>
    <lineage>
        <taxon>Eukaryota</taxon>
        <taxon>Metazoa</taxon>
        <taxon>Chordata</taxon>
        <taxon>Craniata</taxon>
        <taxon>Vertebrata</taxon>
        <taxon>Euteleostomi</taxon>
        <taxon>Mammalia</taxon>
        <taxon>Metatheria</taxon>
        <taxon>Diprotodontia</taxon>
        <taxon>Vombatidae</taxon>
        <taxon>Vombatus</taxon>
    </lineage>
</organism>
<dbReference type="Proteomes" id="UP000314987">
    <property type="component" value="Unassembled WGS sequence"/>
</dbReference>
<keyword evidence="3" id="KW-1185">Reference proteome</keyword>
<dbReference type="Ensembl" id="ENSVURT00010007794.1">
    <property type="protein sequence ID" value="ENSVURP00010006907.1"/>
    <property type="gene ID" value="ENSVURG00010005347.1"/>
</dbReference>
<feature type="region of interest" description="Disordered" evidence="1">
    <location>
        <begin position="22"/>
        <end position="65"/>
    </location>
</feature>
<reference evidence="2" key="2">
    <citation type="submission" date="2025-05" db="UniProtKB">
        <authorList>
            <consortium name="Ensembl"/>
        </authorList>
    </citation>
    <scope>IDENTIFICATION</scope>
</reference>
<dbReference type="STRING" id="29139.ENSVURP00010002449"/>
<dbReference type="OMA" id="XHESEIL"/>
<evidence type="ECO:0000256" key="1">
    <source>
        <dbReference type="SAM" id="MobiDB-lite"/>
    </source>
</evidence>
<evidence type="ECO:0000313" key="3">
    <source>
        <dbReference type="Proteomes" id="UP000314987"/>
    </source>
</evidence>
<dbReference type="GeneTree" id="ENSGT00960000188905"/>
<proteinExistence type="predicted"/>
<feature type="compositionally biased region" description="Basic and acidic residues" evidence="1">
    <location>
        <begin position="40"/>
        <end position="65"/>
    </location>
</feature>
<accession>A0A4X2KC63</accession>